<evidence type="ECO:0008006" key="4">
    <source>
        <dbReference type="Google" id="ProtNLM"/>
    </source>
</evidence>
<keyword evidence="3" id="KW-1185">Reference proteome</keyword>
<evidence type="ECO:0000313" key="3">
    <source>
        <dbReference type="Proteomes" id="UP001499990"/>
    </source>
</evidence>
<organism evidence="2 3">
    <name type="scientific">Streptomyces sannanensis</name>
    <dbReference type="NCBI Taxonomy" id="285536"/>
    <lineage>
        <taxon>Bacteria</taxon>
        <taxon>Bacillati</taxon>
        <taxon>Actinomycetota</taxon>
        <taxon>Actinomycetes</taxon>
        <taxon>Kitasatosporales</taxon>
        <taxon>Streptomycetaceae</taxon>
        <taxon>Streptomyces</taxon>
    </lineage>
</organism>
<accession>A0ABP6SK05</accession>
<dbReference type="Proteomes" id="UP001499990">
    <property type="component" value="Unassembled WGS sequence"/>
</dbReference>
<protein>
    <recommendedName>
        <fullName evidence="4">Transposase</fullName>
    </recommendedName>
</protein>
<comment type="caution">
    <text evidence="2">The sequence shown here is derived from an EMBL/GenBank/DDBJ whole genome shotgun (WGS) entry which is preliminary data.</text>
</comment>
<evidence type="ECO:0000256" key="1">
    <source>
        <dbReference type="SAM" id="MobiDB-lite"/>
    </source>
</evidence>
<dbReference type="EMBL" id="BAAAYL010000001">
    <property type="protein sequence ID" value="GAA3377860.1"/>
    <property type="molecule type" value="Genomic_DNA"/>
</dbReference>
<feature type="compositionally biased region" description="Basic residues" evidence="1">
    <location>
        <begin position="74"/>
        <end position="87"/>
    </location>
</feature>
<gene>
    <name evidence="2" type="ORF">GCM10020367_55220</name>
</gene>
<dbReference type="RefSeq" id="WP_345042497.1">
    <property type="nucleotide sequence ID" value="NZ_BAAAYL010000001.1"/>
</dbReference>
<proteinExistence type="predicted"/>
<feature type="compositionally biased region" description="Low complexity" evidence="1">
    <location>
        <begin position="64"/>
        <end position="73"/>
    </location>
</feature>
<feature type="region of interest" description="Disordered" evidence="1">
    <location>
        <begin position="55"/>
        <end position="122"/>
    </location>
</feature>
<reference evidence="3" key="1">
    <citation type="journal article" date="2019" name="Int. J. Syst. Evol. Microbiol.">
        <title>The Global Catalogue of Microorganisms (GCM) 10K type strain sequencing project: providing services to taxonomists for standard genome sequencing and annotation.</title>
        <authorList>
            <consortium name="The Broad Institute Genomics Platform"/>
            <consortium name="The Broad Institute Genome Sequencing Center for Infectious Disease"/>
            <person name="Wu L."/>
            <person name="Ma J."/>
        </authorList>
    </citation>
    <scope>NUCLEOTIDE SEQUENCE [LARGE SCALE GENOMIC DNA]</scope>
    <source>
        <strain evidence="3">JCM 9651</strain>
    </source>
</reference>
<evidence type="ECO:0000313" key="2">
    <source>
        <dbReference type="EMBL" id="GAA3377860.1"/>
    </source>
</evidence>
<sequence>MVAESLLQLLETGGEDAFLDAVLSGGRSRAEDAIRAALTSGHPDHTGLEQLRRFAQGPPRAKSAQLGRLNAARARGRTKPKGKRRREASRLITVGGRESPCRPGHSRRPSAAARDGAVRGGR</sequence>
<name>A0ABP6SK05_9ACTN</name>